<reference evidence="2" key="1">
    <citation type="submission" date="2020-05" db="EMBL/GenBank/DDBJ databases">
        <authorList>
            <person name="Chiriac C."/>
            <person name="Salcher M."/>
            <person name="Ghai R."/>
            <person name="Kavagutti S V."/>
        </authorList>
    </citation>
    <scope>NUCLEOTIDE SEQUENCE</scope>
</reference>
<dbReference type="EMBL" id="CAFBNE010000018">
    <property type="protein sequence ID" value="CAB4939750.1"/>
    <property type="molecule type" value="Genomic_DNA"/>
</dbReference>
<proteinExistence type="predicted"/>
<feature type="transmembrane region" description="Helical" evidence="1">
    <location>
        <begin position="41"/>
        <end position="63"/>
    </location>
</feature>
<keyword evidence="1" id="KW-1133">Transmembrane helix</keyword>
<keyword evidence="1" id="KW-0472">Membrane</keyword>
<feature type="transmembrane region" description="Helical" evidence="1">
    <location>
        <begin position="12"/>
        <end position="29"/>
    </location>
</feature>
<keyword evidence="1" id="KW-0812">Transmembrane</keyword>
<accession>A0A6J7J9G4</accession>
<feature type="transmembrane region" description="Helical" evidence="1">
    <location>
        <begin position="202"/>
        <end position="222"/>
    </location>
</feature>
<evidence type="ECO:0000256" key="1">
    <source>
        <dbReference type="SAM" id="Phobius"/>
    </source>
</evidence>
<name>A0A6J7J9G4_9ZZZZ</name>
<feature type="transmembrane region" description="Helical" evidence="1">
    <location>
        <begin position="118"/>
        <end position="145"/>
    </location>
</feature>
<protein>
    <submittedName>
        <fullName evidence="2">Unannotated protein</fullName>
    </submittedName>
</protein>
<gene>
    <name evidence="2" type="ORF">UFOPK3772_00836</name>
</gene>
<feature type="transmembrane region" description="Helical" evidence="1">
    <location>
        <begin position="75"/>
        <end position="97"/>
    </location>
</feature>
<feature type="transmembrane region" description="Helical" evidence="1">
    <location>
        <begin position="157"/>
        <end position="182"/>
    </location>
</feature>
<dbReference type="AlphaFoldDB" id="A0A6J7J9G4"/>
<evidence type="ECO:0000313" key="2">
    <source>
        <dbReference type="EMBL" id="CAB4939750.1"/>
    </source>
</evidence>
<sequence>MGDLLSKVVPLGIGAAFTPSLLALQILVVSGDPWHRRSLAVAAGAGSAFGIVGLLALLGFAQLPAQSASAGGGDIVGGLIRLAAAGVLAGVTVFMLCPHPVLQKRVEAGISARAARASLVAFFVMPFLLSIKDVSSFVLLIPAIHDIAVSPAALFDRVIALAVLYALALVGVLAPPAARLALGHRAERPMQAIYRFTMDNQFRIVGGVALVMTVYLVVSGVAELR</sequence>
<organism evidence="2">
    <name type="scientific">freshwater metagenome</name>
    <dbReference type="NCBI Taxonomy" id="449393"/>
    <lineage>
        <taxon>unclassified sequences</taxon>
        <taxon>metagenomes</taxon>
        <taxon>ecological metagenomes</taxon>
    </lineage>
</organism>